<keyword evidence="4" id="KW-0472">Membrane</keyword>
<dbReference type="RefSeq" id="WP_209143961.1">
    <property type="nucleotide sequence ID" value="NZ_JAGHKO010000017.1"/>
</dbReference>
<comment type="caution">
    <text evidence="9">The sequence shown here is derived from an EMBL/GenBank/DDBJ whole genome shotgun (WGS) entry which is preliminary data.</text>
</comment>
<evidence type="ECO:0000256" key="6">
    <source>
        <dbReference type="SAM" id="SignalP"/>
    </source>
</evidence>
<organism evidence="9 10">
    <name type="scientific">Niastella soli</name>
    <dbReference type="NCBI Taxonomy" id="2821487"/>
    <lineage>
        <taxon>Bacteria</taxon>
        <taxon>Pseudomonadati</taxon>
        <taxon>Bacteroidota</taxon>
        <taxon>Chitinophagia</taxon>
        <taxon>Chitinophagales</taxon>
        <taxon>Chitinophagaceae</taxon>
        <taxon>Niastella</taxon>
    </lineage>
</organism>
<evidence type="ECO:0000256" key="4">
    <source>
        <dbReference type="ARBA" id="ARBA00023136"/>
    </source>
</evidence>
<dbReference type="Gene3D" id="1.25.40.390">
    <property type="match status" value="1"/>
</dbReference>
<protein>
    <submittedName>
        <fullName evidence="9">RagB/SusD family nutrient uptake outer membrane protein</fullName>
    </submittedName>
</protein>
<dbReference type="Pfam" id="PF07980">
    <property type="entry name" value="SusD_RagB"/>
    <property type="match status" value="1"/>
</dbReference>
<dbReference type="InterPro" id="IPR033985">
    <property type="entry name" value="SusD-like_N"/>
</dbReference>
<proteinExistence type="inferred from homology"/>
<feature type="domain" description="SusD-like N-terminal" evidence="8">
    <location>
        <begin position="89"/>
        <end position="221"/>
    </location>
</feature>
<dbReference type="PROSITE" id="PS51257">
    <property type="entry name" value="PROKAR_LIPOPROTEIN"/>
    <property type="match status" value="1"/>
</dbReference>
<dbReference type="EMBL" id="JAGHKO010000017">
    <property type="protein sequence ID" value="MBO9204914.1"/>
    <property type="molecule type" value="Genomic_DNA"/>
</dbReference>
<sequence>MKKLLYIVLSFLGILAACEKLNVPPMNVLPDKDVFTSEAGVTAYFARMYSRLPIEDFKYSPTISFNAFVVGSFSGITGEALSRDMGNVVESFNYWGDAYALIREANYFMETLPGYANNFSAAQVNSWTGEARFIRAVTYFALVKRYGGVPLVDKVLTKSNQTVDELTATIDELKIPRSAEEKVYDLIAQDLDFAYTNLPESNQAGRVNKYAAAAFKSRAMLFAGTIAKYNTINLTTGSERLCGIPATKANTYFKASFDAAALLNGKYSLYTKSFAAGDRTAIYQNYVNLFLDVTSPENIFIRQYKYPDAVHGYDALSVPKQLEGPGGNYSSETNPTLNFVEMFEGLPRNADGTFQTLDANGKYLLYDNTMDAFVNAEPRLRATVVLPGDVFKGQSIEMRRGIYTGRATGGISRILPAGSTSAYPASTVVSSAAVLQTPYTLPNGTKMNPAGASGIFTNLAANGTGGSITGFSVRKYLVPDKPTSQVVTNRSEQSWLEIRYAEVLLNAAESGFELSAAGQGATYLSTALTNLNLIRTRAGATPAATLTSVDTIRRERRKELAFENKIYWDLRRWRILDQEQNGTLYKVLMPFYSSDAGKYFFDARTDERNVRFTFDTRWYYMQIPQSAITKSPNLVQNPGF</sequence>
<reference evidence="9 10" key="1">
    <citation type="submission" date="2021-03" db="EMBL/GenBank/DDBJ databases">
        <title>Assistant Professor.</title>
        <authorList>
            <person name="Huq M.A."/>
        </authorList>
    </citation>
    <scope>NUCLEOTIDE SEQUENCE [LARGE SCALE GENOMIC DNA]</scope>
    <source>
        <strain evidence="9 10">MAH-29</strain>
    </source>
</reference>
<evidence type="ECO:0000256" key="1">
    <source>
        <dbReference type="ARBA" id="ARBA00004442"/>
    </source>
</evidence>
<dbReference type="InterPro" id="IPR011990">
    <property type="entry name" value="TPR-like_helical_dom_sf"/>
</dbReference>
<name>A0ABS3Z422_9BACT</name>
<keyword evidence="5" id="KW-0998">Cell outer membrane</keyword>
<keyword evidence="3 6" id="KW-0732">Signal</keyword>
<evidence type="ECO:0000256" key="3">
    <source>
        <dbReference type="ARBA" id="ARBA00022729"/>
    </source>
</evidence>
<dbReference type="Proteomes" id="UP000677244">
    <property type="component" value="Unassembled WGS sequence"/>
</dbReference>
<dbReference type="InterPro" id="IPR012944">
    <property type="entry name" value="SusD_RagB_dom"/>
</dbReference>
<accession>A0ABS3Z422</accession>
<dbReference type="SUPFAM" id="SSF48452">
    <property type="entry name" value="TPR-like"/>
    <property type="match status" value="1"/>
</dbReference>
<keyword evidence="10" id="KW-1185">Reference proteome</keyword>
<comment type="similarity">
    <text evidence="2">Belongs to the SusD family.</text>
</comment>
<gene>
    <name evidence="9" type="ORF">J7I42_31790</name>
</gene>
<evidence type="ECO:0000259" key="8">
    <source>
        <dbReference type="Pfam" id="PF14322"/>
    </source>
</evidence>
<feature type="chain" id="PRO_5046076695" evidence="6">
    <location>
        <begin position="20"/>
        <end position="640"/>
    </location>
</feature>
<feature type="signal peptide" evidence="6">
    <location>
        <begin position="1"/>
        <end position="19"/>
    </location>
</feature>
<evidence type="ECO:0000256" key="5">
    <source>
        <dbReference type="ARBA" id="ARBA00023237"/>
    </source>
</evidence>
<evidence type="ECO:0000313" key="9">
    <source>
        <dbReference type="EMBL" id="MBO9204914.1"/>
    </source>
</evidence>
<feature type="domain" description="RagB/SusD" evidence="7">
    <location>
        <begin position="333"/>
        <end position="640"/>
    </location>
</feature>
<evidence type="ECO:0000259" key="7">
    <source>
        <dbReference type="Pfam" id="PF07980"/>
    </source>
</evidence>
<evidence type="ECO:0000256" key="2">
    <source>
        <dbReference type="ARBA" id="ARBA00006275"/>
    </source>
</evidence>
<comment type="subcellular location">
    <subcellularLocation>
        <location evidence="1">Cell outer membrane</location>
    </subcellularLocation>
</comment>
<evidence type="ECO:0000313" key="10">
    <source>
        <dbReference type="Proteomes" id="UP000677244"/>
    </source>
</evidence>
<dbReference type="Pfam" id="PF14322">
    <property type="entry name" value="SusD-like_3"/>
    <property type="match status" value="1"/>
</dbReference>